<dbReference type="Gene3D" id="1.10.150.60">
    <property type="entry name" value="ARID DNA-binding domain"/>
    <property type="match status" value="1"/>
</dbReference>
<feature type="domain" description="ARID" evidence="6">
    <location>
        <begin position="22"/>
        <end position="117"/>
    </location>
</feature>
<keyword evidence="9" id="KW-1185">Reference proteome</keyword>
<dbReference type="EMBL" id="JAVHJO010000007">
    <property type="protein sequence ID" value="KAK6538950.1"/>
    <property type="molecule type" value="Genomic_DNA"/>
</dbReference>
<dbReference type="GO" id="GO:0006325">
    <property type="term" value="P:chromatin organization"/>
    <property type="evidence" value="ECO:0007669"/>
    <property type="project" value="UniProtKB-KW"/>
</dbReference>
<evidence type="ECO:0000256" key="5">
    <source>
        <dbReference type="SAM" id="MobiDB-lite"/>
    </source>
</evidence>
<keyword evidence="3" id="KW-0804">Transcription</keyword>
<keyword evidence="4" id="KW-0539">Nucleus</keyword>
<evidence type="ECO:0000259" key="7">
    <source>
        <dbReference type="PROSITE" id="PS51526"/>
    </source>
</evidence>
<evidence type="ECO:0000313" key="9">
    <source>
        <dbReference type="Proteomes" id="UP001365542"/>
    </source>
</evidence>
<name>A0AAV9XB84_9PEZI</name>
<sequence>MGPKNQYTAHPREFDESDVDRTPEYEEFIEKLRDFHEKRGTLAYTNFEPDIQRKKVDLLKLYKLIVQKGGYTLVSQKTGLWKELAVNFNPPQHNTNIGFVLKTIYWKNLGAWECVNHWNEEAPVPEAIEHQSAAGSDLVGRKPPESIENSSPALLTRGRSGGGEPSGSTPTTTPSGRTLREAPPKRQFFQPEVSTPRPRNPVAPSQSPALQPTINGKGSTSGGGSHSMNINSAEQNPLPPANIVPIFTPYSHPQKFLPVTHKNGNVHLHELRPMPQEEIADKLVERAVMGIQSRLPQELYEGLQTILRITSLPGFSIYFRDSPSLAHDLLALIEDCANVSADEQPSGELKPWAPSEYRPISSLKPPTINSPSGSLEPVEWRKKMDLGLHAIDILRNMTARDNNYPAIENNIRYLAAFHPNTIPILMKGLCTPKSHQFNELRRICLGVIDALSLGLDIADEAKLVDIIWEGIDDDDLTTVVLKLSVMVNLSVKEKTGHMKQIPAAVLEYLENLLMSKDERLLIATLDFFYHFTLLDEGTALLTQRPDAIQKLSQMIRLLSYGTVRIPPDPAASSAKSSSSNKKAVPQVTPELPADLLSDILRLNEPQRAIWWIRSSFEANPDSEITQIALWQAYQRQFGGYTNAGPKAQPLLQANDFIKNVSVAFTGARPQMIPGENGQPSRFVINGIAPREEPMGLDCEVYLRCDWRVPKDKPATASDAPDSSDMKPCGQFFPNCKSLYEHVRDKHTFLNQKAEGISETQICRWRDCTRFPAPGTDKKIVFYKHLLAHMPLKIKDILGKGRKGSILASDTAKAFSAPVSKKVDTIKTPLGSGLFWTIEVSANPKQDESIGVPIMAARVLRNLSTTESQDGIENLLFFKNAIFDKMALTTNKTLLTLLADYICNITAPRTADAPIEEAMMIDPPSDSDY</sequence>
<keyword evidence="1" id="KW-0156">Chromatin regulator</keyword>
<dbReference type="InterPro" id="IPR016024">
    <property type="entry name" value="ARM-type_fold"/>
</dbReference>
<dbReference type="SUPFAM" id="SSF48371">
    <property type="entry name" value="ARM repeat"/>
    <property type="match status" value="1"/>
</dbReference>
<feature type="compositionally biased region" description="Low complexity" evidence="5">
    <location>
        <begin position="166"/>
        <end position="177"/>
    </location>
</feature>
<dbReference type="PANTHER" id="PTHR22970">
    <property type="entry name" value="AT-RICH INTERACTIVE DOMAIN-CONTAINING PROTEIN 2"/>
    <property type="match status" value="1"/>
</dbReference>
<dbReference type="PROSITE" id="PS51526">
    <property type="entry name" value="RFX_DBD"/>
    <property type="match status" value="1"/>
</dbReference>
<dbReference type="PANTHER" id="PTHR22970:SF14">
    <property type="entry name" value="AT-RICH INTERACTIVE DOMAIN-CONTAINING PROTEIN 2"/>
    <property type="match status" value="1"/>
</dbReference>
<feature type="compositionally biased region" description="Polar residues" evidence="5">
    <location>
        <begin position="203"/>
        <end position="214"/>
    </location>
</feature>
<feature type="region of interest" description="Disordered" evidence="5">
    <location>
        <begin position="1"/>
        <end position="21"/>
    </location>
</feature>
<dbReference type="GO" id="GO:0006355">
    <property type="term" value="P:regulation of DNA-templated transcription"/>
    <property type="evidence" value="ECO:0007669"/>
    <property type="project" value="InterPro"/>
</dbReference>
<organism evidence="8 9">
    <name type="scientific">Orbilia ellipsospora</name>
    <dbReference type="NCBI Taxonomy" id="2528407"/>
    <lineage>
        <taxon>Eukaryota</taxon>
        <taxon>Fungi</taxon>
        <taxon>Dikarya</taxon>
        <taxon>Ascomycota</taxon>
        <taxon>Pezizomycotina</taxon>
        <taxon>Orbiliomycetes</taxon>
        <taxon>Orbiliales</taxon>
        <taxon>Orbiliaceae</taxon>
        <taxon>Orbilia</taxon>
    </lineage>
</organism>
<proteinExistence type="predicted"/>
<evidence type="ECO:0000313" key="8">
    <source>
        <dbReference type="EMBL" id="KAK6538950.1"/>
    </source>
</evidence>
<comment type="caution">
    <text evidence="8">The sequence shown here is derived from an EMBL/GenBank/DDBJ whole genome shotgun (WGS) entry which is preliminary data.</text>
</comment>
<dbReference type="SMART" id="SM01014">
    <property type="entry name" value="ARID"/>
    <property type="match status" value="1"/>
</dbReference>
<dbReference type="GO" id="GO:0003677">
    <property type="term" value="F:DNA binding"/>
    <property type="evidence" value="ECO:0007669"/>
    <property type="project" value="InterPro"/>
</dbReference>
<evidence type="ECO:0000259" key="6">
    <source>
        <dbReference type="PROSITE" id="PS51011"/>
    </source>
</evidence>
<feature type="domain" description="RFX-type winged-helix" evidence="7">
    <location>
        <begin position="608"/>
        <end position="691"/>
    </location>
</feature>
<dbReference type="CDD" id="cd16100">
    <property type="entry name" value="ARID"/>
    <property type="match status" value="1"/>
</dbReference>
<feature type="region of interest" description="Disordered" evidence="5">
    <location>
        <begin position="133"/>
        <end position="237"/>
    </location>
</feature>
<keyword evidence="2" id="KW-0805">Transcription regulation</keyword>
<evidence type="ECO:0000256" key="2">
    <source>
        <dbReference type="ARBA" id="ARBA00023015"/>
    </source>
</evidence>
<dbReference type="InterPro" id="IPR052406">
    <property type="entry name" value="Chromatin_Remodeling_Comp"/>
</dbReference>
<dbReference type="InterPro" id="IPR003150">
    <property type="entry name" value="DNA-bd_RFX"/>
</dbReference>
<reference evidence="8 9" key="1">
    <citation type="submission" date="2019-10" db="EMBL/GenBank/DDBJ databases">
        <authorList>
            <person name="Palmer J.M."/>
        </authorList>
    </citation>
    <scope>NUCLEOTIDE SEQUENCE [LARGE SCALE GENOMIC DNA]</scope>
    <source>
        <strain evidence="8 9">TWF694</strain>
    </source>
</reference>
<dbReference type="InterPro" id="IPR036431">
    <property type="entry name" value="ARID_dom_sf"/>
</dbReference>
<gene>
    <name evidence="8" type="primary">RSC9</name>
    <name evidence="8" type="ORF">TWF694_010500</name>
</gene>
<protein>
    <submittedName>
        <fullName evidence="8">Chromatin structure-remodeling complex protein rsc9</fullName>
    </submittedName>
</protein>
<dbReference type="SMART" id="SM00501">
    <property type="entry name" value="BRIGHT"/>
    <property type="match status" value="1"/>
</dbReference>
<dbReference type="Pfam" id="PF01388">
    <property type="entry name" value="ARID"/>
    <property type="match status" value="1"/>
</dbReference>
<dbReference type="SUPFAM" id="SSF46774">
    <property type="entry name" value="ARID-like"/>
    <property type="match status" value="1"/>
</dbReference>
<dbReference type="Proteomes" id="UP001365542">
    <property type="component" value="Unassembled WGS sequence"/>
</dbReference>
<dbReference type="PROSITE" id="PS51011">
    <property type="entry name" value="ARID"/>
    <property type="match status" value="1"/>
</dbReference>
<evidence type="ECO:0000256" key="1">
    <source>
        <dbReference type="ARBA" id="ARBA00022853"/>
    </source>
</evidence>
<dbReference type="InterPro" id="IPR001606">
    <property type="entry name" value="ARID_dom"/>
</dbReference>
<feature type="compositionally biased region" description="Basic and acidic residues" evidence="5">
    <location>
        <begin position="10"/>
        <end position="21"/>
    </location>
</feature>
<dbReference type="AlphaFoldDB" id="A0AAV9XB84"/>
<evidence type="ECO:0000256" key="4">
    <source>
        <dbReference type="ARBA" id="ARBA00023242"/>
    </source>
</evidence>
<accession>A0AAV9XB84</accession>
<evidence type="ECO:0000256" key="3">
    <source>
        <dbReference type="ARBA" id="ARBA00023163"/>
    </source>
</evidence>